<dbReference type="EC" id="1.3.5.2" evidence="6 14"/>
<dbReference type="Proteomes" id="UP000033546">
    <property type="component" value="Unassembled WGS sequence"/>
</dbReference>
<dbReference type="Gene3D" id="3.20.20.70">
    <property type="entry name" value="Aldolase class I"/>
    <property type="match status" value="1"/>
</dbReference>
<evidence type="ECO:0000256" key="12">
    <source>
        <dbReference type="ARBA" id="ARBA00023136"/>
    </source>
</evidence>
<comment type="caution">
    <text evidence="16">The sequence shown here is derived from an EMBL/GenBank/DDBJ whole genome shotgun (WGS) entry which is preliminary data.</text>
</comment>
<comment type="subcellular location">
    <subcellularLocation>
        <location evidence="3">Membrane</location>
    </subcellularLocation>
</comment>
<dbReference type="InterPro" id="IPR001295">
    <property type="entry name" value="Dihydroorotate_DH_CS"/>
</dbReference>
<comment type="similarity">
    <text evidence="5">Belongs to the dihydroorotate dehydrogenase family. Type 2 subfamily.</text>
</comment>
<keyword evidence="9" id="KW-0288">FMN</keyword>
<evidence type="ECO:0000256" key="7">
    <source>
        <dbReference type="ARBA" id="ARBA00018366"/>
    </source>
</evidence>
<evidence type="ECO:0000256" key="14">
    <source>
        <dbReference type="NCBIfam" id="TIGR01036"/>
    </source>
</evidence>
<keyword evidence="12" id="KW-0472">Membrane</keyword>
<sequence>MLLQQIFTNPLFCIPPEIAHQLVIFALKNNLIPVNKIEIPRSLNIQVFNKLLRTPIGVAAGFDKNAEVIQPLLSAGFGFVEVGTVTKYPQHGNKKPRIHRLISEKAIINSLGFNNKGVDFLINKVNNIKLNHCIFGINIGFNKKSSDPIQDYFDLVKKVYGLSNYITINISSPNTPGLHEFQKKELLSELLTAISEIRKLTDYAESVPIMLKISPDISDDKKQDIVDLAIKYKISGLIISNTSSQHNKLLNTNIKIHGGLSGKPLFDLSTEVLSEIYQASQGKLLLIGCGGVSTGYHAYEKIKAGASLIQLYTAIVYNGLNIANKISLELADLLAADGFPTVRHAIGHNY</sequence>
<dbReference type="RefSeq" id="WP_231568520.1">
    <property type="nucleotide sequence ID" value="NZ_LANU01000003.1"/>
</dbReference>
<dbReference type="GO" id="GO:0006207">
    <property type="term" value="P:'de novo' pyrimidine nucleobase biosynthetic process"/>
    <property type="evidence" value="ECO:0007669"/>
    <property type="project" value="UniProtKB-UniRule"/>
</dbReference>
<dbReference type="GO" id="GO:0016020">
    <property type="term" value="C:membrane"/>
    <property type="evidence" value="ECO:0007669"/>
    <property type="project" value="UniProtKB-SubCell"/>
</dbReference>
<evidence type="ECO:0000256" key="6">
    <source>
        <dbReference type="ARBA" id="ARBA00012791"/>
    </source>
</evidence>
<dbReference type="PATRIC" id="fig|1359167.3.peg.752"/>
<evidence type="ECO:0000256" key="5">
    <source>
        <dbReference type="ARBA" id="ARBA00005359"/>
    </source>
</evidence>
<comment type="pathway">
    <text evidence="4">Pyrimidine metabolism; UMP biosynthesis via de novo pathway; orotate from (S)-dihydroorotate (quinone route): step 1/1.</text>
</comment>
<dbReference type="GO" id="GO:0106430">
    <property type="term" value="F:dihydroorotate dehydrogenase (quinone) activity"/>
    <property type="evidence" value="ECO:0007669"/>
    <property type="project" value="UniProtKB-EC"/>
</dbReference>
<comment type="catalytic activity">
    <reaction evidence="13">
        <text>(S)-dihydroorotate + a quinone = orotate + a quinol</text>
        <dbReference type="Rhea" id="RHEA:30187"/>
        <dbReference type="ChEBI" id="CHEBI:24646"/>
        <dbReference type="ChEBI" id="CHEBI:30839"/>
        <dbReference type="ChEBI" id="CHEBI:30864"/>
        <dbReference type="ChEBI" id="CHEBI:132124"/>
        <dbReference type="EC" id="1.3.5.2"/>
    </reaction>
</comment>
<dbReference type="InterPro" id="IPR012135">
    <property type="entry name" value="Dihydroorotate_DH_1_2"/>
</dbReference>
<dbReference type="PIRSF" id="PIRSF000164">
    <property type="entry name" value="DHO_oxidase"/>
    <property type="match status" value="1"/>
</dbReference>
<comment type="cofactor">
    <cofactor evidence="1">
        <name>FMN</name>
        <dbReference type="ChEBI" id="CHEBI:58210"/>
    </cofactor>
</comment>
<dbReference type="NCBIfam" id="NF003645">
    <property type="entry name" value="PRK05286.1-2"/>
    <property type="match status" value="1"/>
</dbReference>
<dbReference type="NCBIfam" id="TIGR01036">
    <property type="entry name" value="pyrD_sub2"/>
    <property type="match status" value="1"/>
</dbReference>
<keyword evidence="8" id="KW-0285">Flavoprotein</keyword>
<dbReference type="EMBL" id="LANU01000003">
    <property type="protein sequence ID" value="KJV63332.1"/>
    <property type="molecule type" value="Genomic_DNA"/>
</dbReference>
<evidence type="ECO:0000256" key="13">
    <source>
        <dbReference type="ARBA" id="ARBA00048639"/>
    </source>
</evidence>
<feature type="domain" description="Dihydroorotate dehydrogenase catalytic" evidence="15">
    <location>
        <begin position="43"/>
        <end position="334"/>
    </location>
</feature>
<gene>
    <name evidence="16" type="primary">pyrD</name>
    <name evidence="16" type="ORF">EMUCRT_0784</name>
</gene>
<evidence type="ECO:0000256" key="9">
    <source>
        <dbReference type="ARBA" id="ARBA00022643"/>
    </source>
</evidence>
<dbReference type="PROSITE" id="PS00911">
    <property type="entry name" value="DHODEHASE_1"/>
    <property type="match status" value="1"/>
</dbReference>
<evidence type="ECO:0000259" key="15">
    <source>
        <dbReference type="Pfam" id="PF01180"/>
    </source>
</evidence>
<evidence type="ECO:0000256" key="4">
    <source>
        <dbReference type="ARBA" id="ARBA00005161"/>
    </source>
</evidence>
<dbReference type="SUPFAM" id="SSF51395">
    <property type="entry name" value="FMN-linked oxidoreductases"/>
    <property type="match status" value="1"/>
</dbReference>
<protein>
    <recommendedName>
        <fullName evidence="7 14">Dihydroorotate dehydrogenase (quinone)</fullName>
        <ecNumber evidence="6 14">1.3.5.2</ecNumber>
    </recommendedName>
</protein>
<organism evidence="16 17">
    <name type="scientific">Ehrlichia cf. muris str. EmCRT</name>
    <dbReference type="NCBI Taxonomy" id="1359167"/>
    <lineage>
        <taxon>Bacteria</taxon>
        <taxon>Pseudomonadati</taxon>
        <taxon>Pseudomonadota</taxon>
        <taxon>Alphaproteobacteria</taxon>
        <taxon>Rickettsiales</taxon>
        <taxon>Anaplasmataceae</taxon>
        <taxon>Ehrlichia</taxon>
    </lineage>
</organism>
<proteinExistence type="inferred from homology"/>
<evidence type="ECO:0000256" key="8">
    <source>
        <dbReference type="ARBA" id="ARBA00022630"/>
    </source>
</evidence>
<dbReference type="CDD" id="cd04738">
    <property type="entry name" value="DHOD_2_like"/>
    <property type="match status" value="1"/>
</dbReference>
<dbReference type="InterPro" id="IPR050074">
    <property type="entry name" value="DHO_dehydrogenase"/>
</dbReference>
<evidence type="ECO:0000313" key="17">
    <source>
        <dbReference type="Proteomes" id="UP000033546"/>
    </source>
</evidence>
<evidence type="ECO:0000256" key="10">
    <source>
        <dbReference type="ARBA" id="ARBA00022975"/>
    </source>
</evidence>
<name>A0A0F3N6K0_9RICK</name>
<dbReference type="AlphaFoldDB" id="A0A0F3N6K0"/>
<dbReference type="PANTHER" id="PTHR48109:SF4">
    <property type="entry name" value="DIHYDROOROTATE DEHYDROGENASE (QUINONE), MITOCHONDRIAL"/>
    <property type="match status" value="1"/>
</dbReference>
<dbReference type="UniPathway" id="UPA00070">
    <property type="reaction ID" value="UER00946"/>
</dbReference>
<evidence type="ECO:0000256" key="3">
    <source>
        <dbReference type="ARBA" id="ARBA00004370"/>
    </source>
</evidence>
<dbReference type="InterPro" id="IPR013785">
    <property type="entry name" value="Aldolase_TIM"/>
</dbReference>
<keyword evidence="10" id="KW-0665">Pyrimidine biosynthesis</keyword>
<dbReference type="NCBIfam" id="NF003652">
    <property type="entry name" value="PRK05286.2-5"/>
    <property type="match status" value="1"/>
</dbReference>
<accession>A0A0F3N6K0</accession>
<dbReference type="InterPro" id="IPR005719">
    <property type="entry name" value="Dihydroorotate_DH_2"/>
</dbReference>
<evidence type="ECO:0000256" key="1">
    <source>
        <dbReference type="ARBA" id="ARBA00001917"/>
    </source>
</evidence>
<dbReference type="GO" id="GO:0044205">
    <property type="term" value="P:'de novo' UMP biosynthetic process"/>
    <property type="evidence" value="ECO:0007669"/>
    <property type="project" value="UniProtKB-UniPathway"/>
</dbReference>
<evidence type="ECO:0000256" key="2">
    <source>
        <dbReference type="ARBA" id="ARBA00003125"/>
    </source>
</evidence>
<keyword evidence="11 16" id="KW-0560">Oxidoreductase</keyword>
<dbReference type="GO" id="GO:0005737">
    <property type="term" value="C:cytoplasm"/>
    <property type="evidence" value="ECO:0007669"/>
    <property type="project" value="InterPro"/>
</dbReference>
<evidence type="ECO:0000256" key="11">
    <source>
        <dbReference type="ARBA" id="ARBA00023002"/>
    </source>
</evidence>
<comment type="function">
    <text evidence="2">Catalyzes the conversion of dihydroorotate to orotate with quinone as electron acceptor.</text>
</comment>
<evidence type="ECO:0000313" key="16">
    <source>
        <dbReference type="EMBL" id="KJV63332.1"/>
    </source>
</evidence>
<reference evidence="16 17" key="1">
    <citation type="submission" date="2015-02" db="EMBL/GenBank/DDBJ databases">
        <title>Genome Sequencing of Rickettsiales.</title>
        <authorList>
            <person name="Daugherty S.C."/>
            <person name="Su Q."/>
            <person name="Abolude K."/>
            <person name="Beier-Sexton M."/>
            <person name="Carlyon J.A."/>
            <person name="Carter R."/>
            <person name="Day N.P."/>
            <person name="Dumler S.J."/>
            <person name="Dyachenko V."/>
            <person name="Godinez A."/>
            <person name="Kurtti T.J."/>
            <person name="Lichay M."/>
            <person name="Mullins K.E."/>
            <person name="Ott S."/>
            <person name="Pappas-Brown V."/>
            <person name="Paris D.H."/>
            <person name="Patel P."/>
            <person name="Richards A.L."/>
            <person name="Sadzewicz L."/>
            <person name="Sears K."/>
            <person name="Seidman D."/>
            <person name="Sengamalay N."/>
            <person name="Stenos J."/>
            <person name="Tallon L.J."/>
            <person name="Vincent G."/>
            <person name="Fraser C.M."/>
            <person name="Munderloh U."/>
            <person name="Dunning-Hotopp J.C."/>
        </authorList>
    </citation>
    <scope>NUCLEOTIDE SEQUENCE [LARGE SCALE GENOMIC DNA]</scope>
    <source>
        <strain evidence="16 17">EmCRT</strain>
    </source>
</reference>
<dbReference type="PANTHER" id="PTHR48109">
    <property type="entry name" value="DIHYDROOROTATE DEHYDROGENASE (QUINONE), MITOCHONDRIAL-RELATED"/>
    <property type="match status" value="1"/>
</dbReference>
<dbReference type="Pfam" id="PF01180">
    <property type="entry name" value="DHO_dh"/>
    <property type="match status" value="1"/>
</dbReference>
<dbReference type="PROSITE" id="PS00912">
    <property type="entry name" value="DHODEHASE_2"/>
    <property type="match status" value="1"/>
</dbReference>
<dbReference type="InterPro" id="IPR005720">
    <property type="entry name" value="Dihydroorotate_DH_cat"/>
</dbReference>